<name>A0A366IKZ6_9MICO</name>
<evidence type="ECO:0000313" key="1">
    <source>
        <dbReference type="EMBL" id="RBP73107.1"/>
    </source>
</evidence>
<protein>
    <submittedName>
        <fullName evidence="1">Uncharacterized protein</fullName>
    </submittedName>
</protein>
<comment type="caution">
    <text evidence="1">The sequence shown here is derived from an EMBL/GenBank/DDBJ whole genome shotgun (WGS) entry which is preliminary data.</text>
</comment>
<dbReference type="RefSeq" id="WP_181778641.1">
    <property type="nucleotide sequence ID" value="NZ_QNSB01000003.1"/>
</dbReference>
<dbReference type="AlphaFoldDB" id="A0A366IKZ6"/>
<proteinExistence type="predicted"/>
<gene>
    <name evidence="1" type="ORF">DFO65_103405</name>
</gene>
<dbReference type="Proteomes" id="UP000253509">
    <property type="component" value="Unassembled WGS sequence"/>
</dbReference>
<reference evidence="1 2" key="1">
    <citation type="submission" date="2018-06" db="EMBL/GenBank/DDBJ databases">
        <title>Freshwater and sediment microbial communities from various areas in North America, analyzing microbe dynamics in response to fracking.</title>
        <authorList>
            <person name="Lamendella R."/>
        </authorList>
    </citation>
    <scope>NUCLEOTIDE SEQUENCE [LARGE SCALE GENOMIC DNA]</scope>
    <source>
        <strain evidence="1 2">3b_TX</strain>
    </source>
</reference>
<sequence>MEPHELTAWLGDTEVTEDQRDQLVRAADKVTETYPDSTDDRERAFSGAAQVILGDDTLVGLSQAWQAAKAAERAAMDELRGAVIGSSILGMSENAMANESGVARDTIRKALGKGR</sequence>
<organism evidence="1 2">
    <name type="scientific">Brevibacterium celere</name>
    <dbReference type="NCBI Taxonomy" id="225845"/>
    <lineage>
        <taxon>Bacteria</taxon>
        <taxon>Bacillati</taxon>
        <taxon>Actinomycetota</taxon>
        <taxon>Actinomycetes</taxon>
        <taxon>Micrococcales</taxon>
        <taxon>Brevibacteriaceae</taxon>
        <taxon>Brevibacterium</taxon>
    </lineage>
</organism>
<keyword evidence="2" id="KW-1185">Reference proteome</keyword>
<evidence type="ECO:0000313" key="2">
    <source>
        <dbReference type="Proteomes" id="UP000253509"/>
    </source>
</evidence>
<dbReference type="EMBL" id="QNSB01000003">
    <property type="protein sequence ID" value="RBP73107.1"/>
    <property type="molecule type" value="Genomic_DNA"/>
</dbReference>
<accession>A0A366IKZ6</accession>